<dbReference type="PANTHER" id="PTHR35585">
    <property type="entry name" value="HHE DOMAIN PROTEIN (AFU_ORTHOLOGUE AFUA_4G00730)"/>
    <property type="match status" value="1"/>
</dbReference>
<dbReference type="InParanoid" id="A0A6M4H7D2"/>
<dbReference type="AlphaFoldDB" id="A0A6M4H7D2"/>
<keyword evidence="4" id="KW-1185">Reference proteome</keyword>
<dbReference type="InterPro" id="IPR012312">
    <property type="entry name" value="Hemerythrin-like"/>
</dbReference>
<dbReference type="PANTHER" id="PTHR35585:SF1">
    <property type="entry name" value="HHE DOMAIN PROTEIN (AFU_ORTHOLOGUE AFUA_4G00730)"/>
    <property type="match status" value="1"/>
</dbReference>
<dbReference type="Gene3D" id="1.20.120.520">
    <property type="entry name" value="nmb1532 protein domain like"/>
    <property type="match status" value="1"/>
</dbReference>
<dbReference type="Proteomes" id="UP000503096">
    <property type="component" value="Chromosome"/>
</dbReference>
<dbReference type="Pfam" id="PF01814">
    <property type="entry name" value="Hemerythrin"/>
    <property type="match status" value="1"/>
</dbReference>
<gene>
    <name evidence="3" type="ORF">DSM104440_02281</name>
</gene>
<dbReference type="EMBL" id="CP053073">
    <property type="protein sequence ID" value="QJR15460.1"/>
    <property type="molecule type" value="Genomic_DNA"/>
</dbReference>
<reference evidence="3 4" key="1">
    <citation type="submission" date="2020-04" db="EMBL/GenBank/DDBJ databases">
        <title>Usitatibacter rugosus gen. nov., sp. nov. and Usitatibacter palustris sp. nov., novel members of Usitatibacteraceae fam. nov. within the order Nitrosomonadales isolated from soil.</title>
        <authorList>
            <person name="Huber K.J."/>
            <person name="Neumann-Schaal M."/>
            <person name="Geppert A."/>
            <person name="Luckner M."/>
            <person name="Wanner G."/>
            <person name="Overmann J."/>
        </authorList>
    </citation>
    <scope>NUCLEOTIDE SEQUENCE [LARGE SCALE GENOMIC DNA]</scope>
    <source>
        <strain evidence="3 4">Swamp67</strain>
    </source>
</reference>
<sequence>MARAHPATPDAIELLKADHAEVKELFEEFKKLQESDEEGTEDLKQALMDAVCSALKVHTQIEEEILYPAARAVLPDEEDLMNEADVEHAGAKDLIAQIEASSAYDAMTCAKFLVLAEQIDHHVEEEHTDMFPKLRKSTMDTKAIGVKLAARKEELTAEMEKAIAEAPEGLRPSMPPKDGGRPLRG</sequence>
<protein>
    <recommendedName>
        <fullName evidence="2">Hemerythrin-like domain-containing protein</fullName>
    </recommendedName>
</protein>
<organism evidence="3 4">
    <name type="scientific">Usitatibacter palustris</name>
    <dbReference type="NCBI Taxonomy" id="2732487"/>
    <lineage>
        <taxon>Bacteria</taxon>
        <taxon>Pseudomonadati</taxon>
        <taxon>Pseudomonadota</taxon>
        <taxon>Betaproteobacteria</taxon>
        <taxon>Nitrosomonadales</taxon>
        <taxon>Usitatibacteraceae</taxon>
        <taxon>Usitatibacter</taxon>
    </lineage>
</organism>
<dbReference type="KEGG" id="upl:DSM104440_02281"/>
<dbReference type="CDD" id="cd12108">
    <property type="entry name" value="Hr-like"/>
    <property type="match status" value="1"/>
</dbReference>
<evidence type="ECO:0000313" key="3">
    <source>
        <dbReference type="EMBL" id="QJR15460.1"/>
    </source>
</evidence>
<feature type="domain" description="Hemerythrin-like" evidence="2">
    <location>
        <begin position="11"/>
        <end position="134"/>
    </location>
</feature>
<dbReference type="RefSeq" id="WP_171162754.1">
    <property type="nucleotide sequence ID" value="NZ_CP053073.1"/>
</dbReference>
<evidence type="ECO:0000259" key="2">
    <source>
        <dbReference type="Pfam" id="PF01814"/>
    </source>
</evidence>
<proteinExistence type="predicted"/>
<name>A0A6M4H7D2_9PROT</name>
<accession>A0A6M4H7D2</accession>
<evidence type="ECO:0000256" key="1">
    <source>
        <dbReference type="SAM" id="MobiDB-lite"/>
    </source>
</evidence>
<evidence type="ECO:0000313" key="4">
    <source>
        <dbReference type="Proteomes" id="UP000503096"/>
    </source>
</evidence>
<feature type="region of interest" description="Disordered" evidence="1">
    <location>
        <begin position="162"/>
        <end position="185"/>
    </location>
</feature>